<feature type="domain" description="DUF4550" evidence="2">
    <location>
        <begin position="145"/>
        <end position="239"/>
    </location>
</feature>
<protein>
    <submittedName>
        <fullName evidence="3">Cilia and flagella associated protein 92 (putative)</fullName>
    </submittedName>
</protein>
<keyword evidence="4" id="KW-1185">Reference proteome</keyword>
<feature type="compositionally biased region" description="Basic and acidic residues" evidence="1">
    <location>
        <begin position="120"/>
        <end position="132"/>
    </location>
</feature>
<dbReference type="OrthoDB" id="188352at2759"/>
<feature type="region of interest" description="Disordered" evidence="1">
    <location>
        <begin position="268"/>
        <end position="307"/>
    </location>
</feature>
<sequence>MDIVTTDVVDPKSDICLTSDPQQSQTESDLTSCIADGVVDKGPAESLPPQTGLAPGGQTLVRETGPPGRVLVCATGSHGQVLVRETGSHGQAFTKKPPVGIDDSYEVTWTVDFAVAVPRGEEEVKREGRSPRAEAPSEGPPKPQSYYHLEARLLPGLTEPLKADLVVMGPVVRIYRDNESKTLRTWCEGDRMWVSWSHSFRVSVTRELLEALLSHTILLRVVEGREKVGSRARNDRPKAFRPLLARSEDVADGCVVVRDRVSWLREVTERDPSKMSKKKKSHTKAEIQRPPEEKSHKLGRSVKLQEQSKDTITLASQNNKTLAASHKSGLQPYETALDLENIKKNGLAWVECRPLCLVAGATSLAERFSVVRPSAVFEALCNISLDRALMSEQLKAELNPLVITILSANSLPSTPIPFPVLREKCLPVYCQYQFHESKMHKTKPQSHGAHVHFDDVLVVLAGSMGRGGLRQYLTGPPLEIQIHDRDRKPQQAPVTSGLFGTRPDDGQLSSVAFVARKRTAQDPAVNQVYESYGVAHLDLSGLVLGQRSFKVTLPIRSGPPPQLLGRERPMWERKMMDLPGDADGRGKQPLEQGHYFDSNAHLKVKVELAHPLLWDADPAVGSDEHPSFGRMVFVFGSNNVDVLTKLRSKILKINAAAFNIGSCSSVSLDRVLSEYPLSPEESESKELDFVTGFHVQDEQRHLVVVEGLRHKAVKLLWETIPQKLGGCTEEQVRVLYSSGMGFFKRIYGSLDVGLSPVHLHRPLEDIMGNPQVYVRDMLPLSTFQALTRLSQLCQASRLLEAVRGDLLPTVDMIRSVSRDLGTVPGRTKQEIRVEEEEEEEVVGNTEVSSSLSARERCVPLDMNNTEFMEWKKRIKHTLDYVKENIREVQLRSRQIQKPRRAEFGPEPAEFSQVHNYSIQTFNSHRRGLELLREEMAKEPGRRFTYSQLYQSATLEPGGFTDVPRGNGAAFDFYSPREYPPHPDQARVEELRKPWEENILHANTLRSPLTRDRWPWCRRSLDFQLYPSAPPYFGPPPPVPARLAREGPEQEHLLQVVGHQGGWTREVLPSGGSVPDDHSQRPDFRFYRGAGSGKLRDILKDEPRKYSLRTPGLALQPLPALAVLGGGSDEDPEAECKALAPGPFPERNLTAAHNAIPRRPSQYQRYRFTRYCVPRSLLHKRRAAPLTEPEMACLSVAASADAETHRKNQGTTTGPFNTVVEVRTHREVALYTQ</sequence>
<reference evidence="3" key="2">
    <citation type="submission" date="2025-09" db="UniProtKB">
        <authorList>
            <consortium name="Ensembl"/>
        </authorList>
    </citation>
    <scope>IDENTIFICATION</scope>
</reference>
<dbReference type="Pfam" id="PF15084">
    <property type="entry name" value="DUF4550"/>
    <property type="match status" value="1"/>
</dbReference>
<feature type="region of interest" description="Disordered" evidence="1">
    <location>
        <begin position="120"/>
        <end position="145"/>
    </location>
</feature>
<feature type="compositionally biased region" description="Basic and acidic residues" evidence="1">
    <location>
        <begin position="283"/>
        <end position="296"/>
    </location>
</feature>
<gene>
    <name evidence="3" type="primary">cfap92</name>
</gene>
<dbReference type="PANTHER" id="PTHR33667">
    <property type="entry name" value="SI:DKEY-57N24.6"/>
    <property type="match status" value="1"/>
</dbReference>
<name>A0A8C5CKL7_GADMO</name>
<feature type="region of interest" description="Disordered" evidence="1">
    <location>
        <begin position="40"/>
        <end position="63"/>
    </location>
</feature>
<evidence type="ECO:0000256" key="1">
    <source>
        <dbReference type="SAM" id="MobiDB-lite"/>
    </source>
</evidence>
<dbReference type="OMA" id="ANILDCF"/>
<evidence type="ECO:0000259" key="2">
    <source>
        <dbReference type="Pfam" id="PF15084"/>
    </source>
</evidence>
<dbReference type="AlphaFoldDB" id="A0A8C5CKL7"/>
<accession>A0A8C5CKL7</accession>
<proteinExistence type="predicted"/>
<dbReference type="Ensembl" id="ENSGMOT00000053337.1">
    <property type="protein sequence ID" value="ENSGMOP00000059700.1"/>
    <property type="gene ID" value="ENSGMOG00000026129.1"/>
</dbReference>
<organism evidence="3 4">
    <name type="scientific">Gadus morhua</name>
    <name type="common">Atlantic cod</name>
    <dbReference type="NCBI Taxonomy" id="8049"/>
    <lineage>
        <taxon>Eukaryota</taxon>
        <taxon>Metazoa</taxon>
        <taxon>Chordata</taxon>
        <taxon>Craniata</taxon>
        <taxon>Vertebrata</taxon>
        <taxon>Euteleostomi</taxon>
        <taxon>Actinopterygii</taxon>
        <taxon>Neopterygii</taxon>
        <taxon>Teleostei</taxon>
        <taxon>Neoteleostei</taxon>
        <taxon>Acanthomorphata</taxon>
        <taxon>Zeiogadaria</taxon>
        <taxon>Gadariae</taxon>
        <taxon>Gadiformes</taxon>
        <taxon>Gadoidei</taxon>
        <taxon>Gadidae</taxon>
        <taxon>Gadus</taxon>
    </lineage>
</organism>
<dbReference type="InterPro" id="IPR027876">
    <property type="entry name" value="DUF4550"/>
</dbReference>
<evidence type="ECO:0000313" key="4">
    <source>
        <dbReference type="Proteomes" id="UP000694546"/>
    </source>
</evidence>
<dbReference type="GeneTree" id="ENSGT00390000008330"/>
<evidence type="ECO:0000313" key="3">
    <source>
        <dbReference type="Ensembl" id="ENSGMOP00000059700.1"/>
    </source>
</evidence>
<dbReference type="Proteomes" id="UP000694546">
    <property type="component" value="Chromosome 13"/>
</dbReference>
<dbReference type="PANTHER" id="PTHR33667:SF7">
    <property type="entry name" value="RIKEN CDNA 1810020O05 GENE"/>
    <property type="match status" value="1"/>
</dbReference>
<reference evidence="3" key="1">
    <citation type="submission" date="2025-08" db="UniProtKB">
        <authorList>
            <consortium name="Ensembl"/>
        </authorList>
    </citation>
    <scope>IDENTIFICATION</scope>
</reference>